<evidence type="ECO:0000313" key="6">
    <source>
        <dbReference type="Proteomes" id="UP000675747"/>
    </source>
</evidence>
<feature type="chain" id="PRO_5042774192" description="Glycoamylase-like domain-containing protein" evidence="2">
    <location>
        <begin position="18"/>
        <end position="503"/>
    </location>
</feature>
<feature type="region of interest" description="Disordered" evidence="1">
    <location>
        <begin position="483"/>
        <end position="503"/>
    </location>
</feature>
<accession>A0A8J7VT52</accession>
<evidence type="ECO:0000313" key="4">
    <source>
        <dbReference type="EMBL" id="MBR0562675.1"/>
    </source>
</evidence>
<comment type="caution">
    <text evidence="4">The sequence shown here is derived from an EMBL/GenBank/DDBJ whole genome shotgun (WGS) entry which is preliminary data.</text>
</comment>
<keyword evidence="6" id="KW-1185">Reference proteome</keyword>
<dbReference type="EMBL" id="JAGQFT010000067">
    <property type="protein sequence ID" value="MBR0562675.1"/>
    <property type="molecule type" value="Genomic_DNA"/>
</dbReference>
<dbReference type="InterPro" id="IPR019282">
    <property type="entry name" value="Glycoamylase-like_cons_dom"/>
</dbReference>
<dbReference type="Pfam" id="PF10091">
    <property type="entry name" value="Glycoamylase"/>
    <property type="match status" value="1"/>
</dbReference>
<dbReference type="InterPro" id="IPR016883">
    <property type="entry name" value="UCP028431"/>
</dbReference>
<organism evidence="4">
    <name type="scientific">Coralloluteibacterium stylophorae</name>
    <dbReference type="NCBI Taxonomy" id="1776034"/>
    <lineage>
        <taxon>Bacteria</taxon>
        <taxon>Pseudomonadati</taxon>
        <taxon>Pseudomonadota</taxon>
        <taxon>Gammaproteobacteria</taxon>
        <taxon>Lysobacterales</taxon>
        <taxon>Lysobacteraceae</taxon>
        <taxon>Coralloluteibacterium</taxon>
    </lineage>
</organism>
<gene>
    <name evidence="5" type="ORF">KB893_003290</name>
    <name evidence="4" type="ORF">KB893_09115</name>
</gene>
<evidence type="ECO:0000256" key="1">
    <source>
        <dbReference type="SAM" id="MobiDB-lite"/>
    </source>
</evidence>
<sequence length="503" mass="56780">MHRLAATVLASALAVLAAGCATPALEPRQDEVADTERPPLPPLFEDLQERTFRYFWDTANPDNGLVPDRYPYDEPFSSVAAVGFALTAYAIGAEHGWVSREQARERTLTTLRFLHDAPMGPEESGTAGHKGFYYHFLHLDSGTRYDSWVELSSVDTALLLGGVLFAQSYYGGDGADEAEIRELAEAIYRRVDWSFLQERPPLISMGWFPESGTIANDWQGYNEAMLVYLLALASPTHPIAPEAWQAWTRTYERSWGLYEDQQHLGFGPHFGHQYSHVWVDFRGIRDRYMRERGFDYFENSRRATYAQRAYAIDNPMRWQGYGENIWGLTASDGPQVATETYQGETREFRHYSARGGIGFPDEFDDGTIAPTAAAASLPFAPEIVIPAVQEMHDLYGDQIYADYGFLDSFNRSFRYDNVELKTGQIIPGFGWVASQYIGIDQGPILAMIENYRDDFVWEVMRNNPHIRTGLVRAGFRGGWLEPVNAPQAPDTAPDPHVPAPRND</sequence>
<name>A0A8J7VT52_9GAMM</name>
<dbReference type="PIRSF" id="PIRSF028431">
    <property type="entry name" value="UCP028431"/>
    <property type="match status" value="1"/>
</dbReference>
<feature type="domain" description="Glycoamylase-like" evidence="3">
    <location>
        <begin position="217"/>
        <end position="464"/>
    </location>
</feature>
<evidence type="ECO:0000256" key="2">
    <source>
        <dbReference type="SAM" id="SignalP"/>
    </source>
</evidence>
<keyword evidence="2" id="KW-0732">Signal</keyword>
<proteinExistence type="predicted"/>
<evidence type="ECO:0000313" key="5">
    <source>
        <dbReference type="EMBL" id="MBS7456159.1"/>
    </source>
</evidence>
<dbReference type="PROSITE" id="PS51257">
    <property type="entry name" value="PROKAR_LIPOPROTEIN"/>
    <property type="match status" value="1"/>
</dbReference>
<dbReference type="AlphaFoldDB" id="A0A8J7VT52"/>
<reference evidence="5 6" key="1">
    <citation type="journal article" date="2021" name="Microbiol. Resour. Announc.">
        <title>Draft Genome Sequence of Coralloluteibacterium stylophorae LMG 29479T.</title>
        <authorList>
            <person name="Karlyshev A.V."/>
            <person name="Kudryashova E.B."/>
            <person name="Ariskina E.V."/>
            <person name="Conroy A.P."/>
            <person name="Abidueva E.Y."/>
        </authorList>
    </citation>
    <scope>NUCLEOTIDE SEQUENCE [LARGE SCALE GENOMIC DNA]</scope>
    <source>
        <strain evidence="5 6">LMG 29479</strain>
    </source>
</reference>
<protein>
    <recommendedName>
        <fullName evidence="3">Glycoamylase-like domain-containing protein</fullName>
    </recommendedName>
</protein>
<evidence type="ECO:0000259" key="3">
    <source>
        <dbReference type="Pfam" id="PF10091"/>
    </source>
</evidence>
<dbReference type="Gene3D" id="1.50.10.140">
    <property type="match status" value="1"/>
</dbReference>
<dbReference type="EMBL" id="JAGQFT020000002">
    <property type="protein sequence ID" value="MBS7456159.1"/>
    <property type="molecule type" value="Genomic_DNA"/>
</dbReference>
<feature type="signal peptide" evidence="2">
    <location>
        <begin position="1"/>
        <end position="17"/>
    </location>
</feature>
<dbReference type="Proteomes" id="UP000675747">
    <property type="component" value="Unassembled WGS sequence"/>
</dbReference>
<reference evidence="4" key="2">
    <citation type="submission" date="2021-04" db="EMBL/GenBank/DDBJ databases">
        <authorList>
            <person name="Karlyshev A.V."/>
        </authorList>
    </citation>
    <scope>NUCLEOTIDE SEQUENCE</scope>
    <source>
        <strain evidence="4">LMG 29479</strain>
    </source>
</reference>